<keyword evidence="3" id="KW-1185">Reference proteome</keyword>
<dbReference type="CDD" id="cd00761">
    <property type="entry name" value="Glyco_tranf_GTA_type"/>
    <property type="match status" value="1"/>
</dbReference>
<comment type="caution">
    <text evidence="2">The sequence shown here is derived from an EMBL/GenBank/DDBJ whole genome shotgun (WGS) entry which is preliminary data.</text>
</comment>
<dbReference type="GO" id="GO:0016757">
    <property type="term" value="F:glycosyltransferase activity"/>
    <property type="evidence" value="ECO:0007669"/>
    <property type="project" value="UniProtKB-KW"/>
</dbReference>
<dbReference type="SUPFAM" id="SSF53448">
    <property type="entry name" value="Nucleotide-diphospho-sugar transferases"/>
    <property type="match status" value="1"/>
</dbReference>
<dbReference type="RefSeq" id="WP_305108432.1">
    <property type="nucleotide sequence ID" value="NZ_JAUTWS010000102.1"/>
</dbReference>
<evidence type="ECO:0000259" key="1">
    <source>
        <dbReference type="Pfam" id="PF00535"/>
    </source>
</evidence>
<keyword evidence="2" id="KW-0808">Transferase</keyword>
<sequence>MSTEPLPTELVSILTPTFNAAATIKETLASAQAQSHVDIEIIVVDDGSRDDTLKIIEAAARQDPRIRLLCQPNAGVAAARNAALAAARGQLIAPLDADDLWHPDKIRRQLRRLWQAGLHAGVVYCWSTDIDWNSRIVQHRLDLDRYDGDVFPALVLTNFLANASVPLIRRADLEAVGGWDTSLRARGAQGCEDWQLYLRLADRCAFALEPAFLVGYRQGRGTMSRDVAQMWRSYRLVLDEARRARPELPGFLFRWSAAAFAFYAFELRWKYGHHLRSLPSFAAGLLRDPIWLARHSSWTKLTWGFQRLLYRAGHGRAEATTTAEPPFPIGRFFHELPPNVEWEVTEGRTVAQRRKLVQSLGRARSGAQQSP</sequence>
<reference evidence="2 3" key="1">
    <citation type="submission" date="2023-08" db="EMBL/GenBank/DDBJ databases">
        <title>The draft genome sequence of Paracraurococcus sp. LOR1-02.</title>
        <authorList>
            <person name="Kingkaew E."/>
            <person name="Tanasupawat S."/>
        </authorList>
    </citation>
    <scope>NUCLEOTIDE SEQUENCE [LARGE SCALE GENOMIC DNA]</scope>
    <source>
        <strain evidence="2 3">LOR1-02</strain>
    </source>
</reference>
<protein>
    <submittedName>
        <fullName evidence="2">Glycosyltransferase family A protein</fullName>
        <ecNumber evidence="2">2.4.-.-</ecNumber>
    </submittedName>
</protein>
<dbReference type="PANTHER" id="PTHR43685">
    <property type="entry name" value="GLYCOSYLTRANSFERASE"/>
    <property type="match status" value="1"/>
</dbReference>
<dbReference type="EC" id="2.4.-.-" evidence="2"/>
<dbReference type="InterPro" id="IPR001173">
    <property type="entry name" value="Glyco_trans_2-like"/>
</dbReference>
<dbReference type="Gene3D" id="3.90.550.10">
    <property type="entry name" value="Spore Coat Polysaccharide Biosynthesis Protein SpsA, Chain A"/>
    <property type="match status" value="1"/>
</dbReference>
<dbReference type="InterPro" id="IPR050834">
    <property type="entry name" value="Glycosyltransf_2"/>
</dbReference>
<dbReference type="PANTHER" id="PTHR43685:SF2">
    <property type="entry name" value="GLYCOSYLTRANSFERASE 2-LIKE DOMAIN-CONTAINING PROTEIN"/>
    <property type="match status" value="1"/>
</dbReference>
<keyword evidence="2" id="KW-0328">Glycosyltransferase</keyword>
<feature type="domain" description="Glycosyltransferase 2-like" evidence="1">
    <location>
        <begin position="12"/>
        <end position="118"/>
    </location>
</feature>
<gene>
    <name evidence="2" type="ORF">Q7A36_34985</name>
</gene>
<organism evidence="2 3">
    <name type="scientific">Paracraurococcus lichenis</name>
    <dbReference type="NCBI Taxonomy" id="3064888"/>
    <lineage>
        <taxon>Bacteria</taxon>
        <taxon>Pseudomonadati</taxon>
        <taxon>Pseudomonadota</taxon>
        <taxon>Alphaproteobacteria</taxon>
        <taxon>Acetobacterales</taxon>
        <taxon>Roseomonadaceae</taxon>
        <taxon>Paracraurococcus</taxon>
    </lineage>
</organism>
<dbReference type="Proteomes" id="UP001243009">
    <property type="component" value="Unassembled WGS sequence"/>
</dbReference>
<evidence type="ECO:0000313" key="3">
    <source>
        <dbReference type="Proteomes" id="UP001243009"/>
    </source>
</evidence>
<dbReference type="EMBL" id="JAUTWS010000102">
    <property type="protein sequence ID" value="MDO9713578.1"/>
    <property type="molecule type" value="Genomic_DNA"/>
</dbReference>
<evidence type="ECO:0000313" key="2">
    <source>
        <dbReference type="EMBL" id="MDO9713578.1"/>
    </source>
</evidence>
<accession>A0ABT9EBI7</accession>
<proteinExistence type="predicted"/>
<name>A0ABT9EBI7_9PROT</name>
<dbReference type="InterPro" id="IPR029044">
    <property type="entry name" value="Nucleotide-diphossugar_trans"/>
</dbReference>
<dbReference type="Pfam" id="PF00535">
    <property type="entry name" value="Glycos_transf_2"/>
    <property type="match status" value="1"/>
</dbReference>